<evidence type="ECO:0000256" key="1">
    <source>
        <dbReference type="ARBA" id="ARBA00022729"/>
    </source>
</evidence>
<feature type="domain" description="SGNH hydrolase-type esterase" evidence="3">
    <location>
        <begin position="60"/>
        <end position="225"/>
    </location>
</feature>
<evidence type="ECO:0000313" key="5">
    <source>
        <dbReference type="Proteomes" id="UP000272025"/>
    </source>
</evidence>
<feature type="chain" id="PRO_5018037775" description="SGNH hydrolase-type esterase domain-containing protein" evidence="2">
    <location>
        <begin position="25"/>
        <end position="904"/>
    </location>
</feature>
<dbReference type="EMBL" id="ML119052">
    <property type="protein sequence ID" value="ROT40793.1"/>
    <property type="molecule type" value="Genomic_DNA"/>
</dbReference>
<dbReference type="GO" id="GO:0004622">
    <property type="term" value="F:phosphatidylcholine lysophospholipase activity"/>
    <property type="evidence" value="ECO:0007669"/>
    <property type="project" value="TreeGrafter"/>
</dbReference>
<dbReference type="PANTHER" id="PTHR30383">
    <property type="entry name" value="THIOESTERASE 1/PROTEASE 1/LYSOPHOSPHOLIPASE L1"/>
    <property type="match status" value="1"/>
</dbReference>
<protein>
    <recommendedName>
        <fullName evidence="3">SGNH hydrolase-type esterase domain-containing protein</fullName>
    </recommendedName>
</protein>
<keyword evidence="5" id="KW-1185">Reference proteome</keyword>
<gene>
    <name evidence="4" type="ORF">SODALDRAFT_105063</name>
</gene>
<dbReference type="SUPFAM" id="SSF52266">
    <property type="entry name" value="SGNH hydrolase"/>
    <property type="match status" value="1"/>
</dbReference>
<proteinExistence type="predicted"/>
<dbReference type="Pfam" id="PF13517">
    <property type="entry name" value="FG-GAP_3"/>
    <property type="match status" value="2"/>
</dbReference>
<dbReference type="InterPro" id="IPR013517">
    <property type="entry name" value="FG-GAP"/>
</dbReference>
<accession>A0A3N2Q202</accession>
<keyword evidence="1 2" id="KW-0732">Signal</keyword>
<dbReference type="InterPro" id="IPR051532">
    <property type="entry name" value="Ester_Hydrolysis_Enzymes"/>
</dbReference>
<dbReference type="Pfam" id="PF13472">
    <property type="entry name" value="Lipase_GDSL_2"/>
    <property type="match status" value="1"/>
</dbReference>
<dbReference type="Proteomes" id="UP000272025">
    <property type="component" value="Unassembled WGS sequence"/>
</dbReference>
<dbReference type="Gene3D" id="3.40.50.1110">
    <property type="entry name" value="SGNH hydrolase"/>
    <property type="match status" value="1"/>
</dbReference>
<feature type="signal peptide" evidence="2">
    <location>
        <begin position="1"/>
        <end position="24"/>
    </location>
</feature>
<dbReference type="STRING" id="1314773.A0A3N2Q202"/>
<dbReference type="PANTHER" id="PTHR30383:SF31">
    <property type="entry name" value="SGNH HYDROLASE-TYPE ESTERASE DOMAIN-CONTAINING PROTEIN-RELATED"/>
    <property type="match status" value="1"/>
</dbReference>
<dbReference type="Gene3D" id="2.130.10.130">
    <property type="entry name" value="Integrin alpha, N-terminal"/>
    <property type="match status" value="2"/>
</dbReference>
<dbReference type="AlphaFoldDB" id="A0A3N2Q202"/>
<sequence length="904" mass="100465">MVSLKATLAGFGAVAALLLQPCAALPYSAGLEPSQSPNYENIKLLKRADARDFYLRVMPLGASITAGEHGPEDDTQMNGYRKFLRDKLRLRGWKVNMVGSFNRGLMKDNDHEGISGQRVSEVTARTKRATHTWLPNVVLINAGTNDATQNGRHEPVDGTGLRMKELIETIFSEVPHAVVVLSTLVPNGINQGNVDKVNAEYRDLYYRHFRSFVTLDEHGNEVTPFKVVLADMADGFITSGDIKPHPDLTHPTIPGNMKMAAVWDWAIDQANGKGWLSEPSPSGLFEDSEGTTTCRKEYGSGNQDVRSGRQVLHAANSVIRDDGTYRHQSVPRNDREVTNLGRSKGTRVWFAQLVNVYNAPKGGERDELVWGWKVERRTLKFRLNMGDGNFAEEHDIDVKDDYIRDGCPIEAIQWGDVNGDGLDDFICIAENGEMFVSLNTGGNPPTFRALGSYKTPERGLGRAHVRLGDIDGDGRLDYCVIPASGDIFCWRNGGIGERAAYWQNMGSGGPVFTAKGMGDIRGVRFVDINGDGRSDWTWMDEHGRVTTWINQRGSDKGMIPRWLDAGVTHQGMGTNIGIDRHQIAFGRIFGDNGRADYIHYWESCTLSYCSRRFVPYENLGSGGKFQKGDGIYWGDMTGTGVDDYIWISPDSDNGNAEAWIFLNKNTREQSDFYATSAWSTPISLKTGLNRRALHIGDWDGDGKDDIIGIIDRNTGALRVWHSRWDGSRFNWDVRDIPNSARCNQGWGLGYFDNGAHFADISGSGRVDYICMEPSGRATAWLRDEHGGWFNAGQVKYHEDLDRANFQFADVNGDGRADLVWTDKFNGDANVWYNKRQAAEHERGNLGGSLFEWERPIKAFLGSSRGPNMHFPNLGGQGRADMVGTNPTTGHVSLGLVQLLPCGRR</sequence>
<evidence type="ECO:0000259" key="3">
    <source>
        <dbReference type="Pfam" id="PF13472"/>
    </source>
</evidence>
<dbReference type="RefSeq" id="XP_028468599.1">
    <property type="nucleotide sequence ID" value="XM_028606481.1"/>
</dbReference>
<name>A0A3N2Q202_SODAK</name>
<dbReference type="InterPro" id="IPR028994">
    <property type="entry name" value="Integrin_alpha_N"/>
</dbReference>
<dbReference type="OrthoDB" id="3915838at2759"/>
<evidence type="ECO:0000313" key="4">
    <source>
        <dbReference type="EMBL" id="ROT40793.1"/>
    </source>
</evidence>
<evidence type="ECO:0000256" key="2">
    <source>
        <dbReference type="SAM" id="SignalP"/>
    </source>
</evidence>
<organism evidence="4 5">
    <name type="scientific">Sodiomyces alkalinus (strain CBS 110278 / VKM F-3762 / F11)</name>
    <name type="common">Alkaliphilic filamentous fungus</name>
    <dbReference type="NCBI Taxonomy" id="1314773"/>
    <lineage>
        <taxon>Eukaryota</taxon>
        <taxon>Fungi</taxon>
        <taxon>Dikarya</taxon>
        <taxon>Ascomycota</taxon>
        <taxon>Pezizomycotina</taxon>
        <taxon>Sordariomycetes</taxon>
        <taxon>Hypocreomycetidae</taxon>
        <taxon>Glomerellales</taxon>
        <taxon>Plectosphaerellaceae</taxon>
        <taxon>Sodiomyces</taxon>
    </lineage>
</organism>
<reference evidence="4 5" key="1">
    <citation type="journal article" date="2018" name="Mol. Ecol.">
        <title>The obligate alkalophilic soda-lake fungus Sodiomyces alkalinus has shifted to a protein diet.</title>
        <authorList>
            <person name="Grum-Grzhimaylo A.A."/>
            <person name="Falkoski D.L."/>
            <person name="van den Heuvel J."/>
            <person name="Valero-Jimenez C.A."/>
            <person name="Min B."/>
            <person name="Choi I.G."/>
            <person name="Lipzen A."/>
            <person name="Daum C.G."/>
            <person name="Aanen D.K."/>
            <person name="Tsang A."/>
            <person name="Henrissat B."/>
            <person name="Bilanenko E.N."/>
            <person name="de Vries R.P."/>
            <person name="van Kan J.A.L."/>
            <person name="Grigoriev I.V."/>
            <person name="Debets A.J.M."/>
        </authorList>
    </citation>
    <scope>NUCLEOTIDE SEQUENCE [LARGE SCALE GENOMIC DNA]</scope>
    <source>
        <strain evidence="4 5">F11</strain>
    </source>
</reference>
<dbReference type="InterPro" id="IPR013830">
    <property type="entry name" value="SGNH_hydro"/>
</dbReference>
<dbReference type="InterPro" id="IPR036514">
    <property type="entry name" value="SGNH_hydro_sf"/>
</dbReference>
<dbReference type="GeneID" id="39574959"/>
<dbReference type="SUPFAM" id="SSF69318">
    <property type="entry name" value="Integrin alpha N-terminal domain"/>
    <property type="match status" value="1"/>
</dbReference>